<organism evidence="2 3">
    <name type="scientific">Methylocystis rosea</name>
    <dbReference type="NCBI Taxonomy" id="173366"/>
    <lineage>
        <taxon>Bacteria</taxon>
        <taxon>Pseudomonadati</taxon>
        <taxon>Pseudomonadota</taxon>
        <taxon>Alphaproteobacteria</taxon>
        <taxon>Hyphomicrobiales</taxon>
        <taxon>Methylocystaceae</taxon>
        <taxon>Methylocystis</taxon>
    </lineage>
</organism>
<dbReference type="EMBL" id="CP034087">
    <property type="protein sequence ID" value="AZG78925.1"/>
    <property type="molecule type" value="Genomic_DNA"/>
</dbReference>
<keyword evidence="2" id="KW-0614">Plasmid</keyword>
<dbReference type="KEGG" id="mros:EHO51_19155"/>
<geneLocation type="plasmid" evidence="3">
    <name>pgw6_1</name>
</geneLocation>
<dbReference type="AlphaFoldDB" id="A0A3G8MCD4"/>
<dbReference type="Proteomes" id="UP000273982">
    <property type="component" value="Plasmid pGW6_1"/>
</dbReference>
<evidence type="ECO:0000313" key="3">
    <source>
        <dbReference type="Proteomes" id="UP000273982"/>
    </source>
</evidence>
<gene>
    <name evidence="2" type="ORF">EHO51_19155</name>
</gene>
<dbReference type="RefSeq" id="WP_124740433.1">
    <property type="nucleotide sequence ID" value="NZ_CP034087.1"/>
</dbReference>
<reference evidence="2 3" key="1">
    <citation type="submission" date="2018-11" db="EMBL/GenBank/DDBJ databases">
        <title>Genome squencing of methanotrophic bacteria isolated from alkaline groundwater in Korea.</title>
        <authorList>
            <person name="Nguyen L.N."/>
        </authorList>
    </citation>
    <scope>NUCLEOTIDE SEQUENCE [LARGE SCALE GENOMIC DNA]</scope>
    <source>
        <strain evidence="2 3">GW6</strain>
        <plasmid evidence="3">pgw6_1</plasmid>
    </source>
</reference>
<sequence length="91" mass="9598">MVAGPYDLMLFDAAGLPTGNLAKVMANMAAVEIWPAPARSGLIEAAAAHLKRLLEKLPSGEPKVSRPESKTVRVRATRLTSPNDGRHVPGG</sequence>
<feature type="region of interest" description="Disordered" evidence="1">
    <location>
        <begin position="59"/>
        <end position="91"/>
    </location>
</feature>
<protein>
    <submittedName>
        <fullName evidence="2">Uncharacterized protein</fullName>
    </submittedName>
</protein>
<evidence type="ECO:0000313" key="2">
    <source>
        <dbReference type="EMBL" id="AZG78925.1"/>
    </source>
</evidence>
<accession>A0A3G8MCD4</accession>
<name>A0A3G8MCD4_9HYPH</name>
<evidence type="ECO:0000256" key="1">
    <source>
        <dbReference type="SAM" id="MobiDB-lite"/>
    </source>
</evidence>
<proteinExistence type="predicted"/>